<feature type="signal peptide" evidence="1">
    <location>
        <begin position="1"/>
        <end position="21"/>
    </location>
</feature>
<sequence length="170" mass="19171">MIRSLTLAVAIMAALAFQAHGFESSGTQRFIKFGSLIQVNINHPDNFNLIIGVFLPNPDNSESMGDWLGNGRVHFVIGFELQNKHERREPYPCTYDKRTWLGSCYEVTVKKAGTSKVLVLYGNETLGVLKENKVQKTIVMIRHKGENGDEEHVHEFKINNWAPVQSASLK</sequence>
<organism evidence="2 3">
    <name type="scientific">Candidatus Giovannonibacteria bacterium RIFCSPHIGHO2_02_42_15</name>
    <dbReference type="NCBI Taxonomy" id="1798329"/>
    <lineage>
        <taxon>Bacteria</taxon>
        <taxon>Candidatus Giovannoniibacteriota</taxon>
    </lineage>
</organism>
<comment type="caution">
    <text evidence="2">The sequence shown here is derived from an EMBL/GenBank/DDBJ whole genome shotgun (WGS) entry which is preliminary data.</text>
</comment>
<gene>
    <name evidence="2" type="ORF">A2Z53_01360</name>
</gene>
<evidence type="ECO:0000256" key="1">
    <source>
        <dbReference type="SAM" id="SignalP"/>
    </source>
</evidence>
<dbReference type="Proteomes" id="UP000177451">
    <property type="component" value="Unassembled WGS sequence"/>
</dbReference>
<name>A0A1F5VNH5_9BACT</name>
<proteinExistence type="predicted"/>
<reference evidence="2 3" key="1">
    <citation type="journal article" date="2016" name="Nat. Commun.">
        <title>Thousands of microbial genomes shed light on interconnected biogeochemical processes in an aquifer system.</title>
        <authorList>
            <person name="Anantharaman K."/>
            <person name="Brown C.T."/>
            <person name="Hug L.A."/>
            <person name="Sharon I."/>
            <person name="Castelle C.J."/>
            <person name="Probst A.J."/>
            <person name="Thomas B.C."/>
            <person name="Singh A."/>
            <person name="Wilkins M.J."/>
            <person name="Karaoz U."/>
            <person name="Brodie E.L."/>
            <person name="Williams K.H."/>
            <person name="Hubbard S.S."/>
            <person name="Banfield J.F."/>
        </authorList>
    </citation>
    <scope>NUCLEOTIDE SEQUENCE [LARGE SCALE GENOMIC DNA]</scope>
</reference>
<accession>A0A1F5VNH5</accession>
<protein>
    <submittedName>
        <fullName evidence="2">Uncharacterized protein</fullName>
    </submittedName>
</protein>
<evidence type="ECO:0000313" key="2">
    <source>
        <dbReference type="EMBL" id="OGF64954.1"/>
    </source>
</evidence>
<keyword evidence="1" id="KW-0732">Signal</keyword>
<evidence type="ECO:0000313" key="3">
    <source>
        <dbReference type="Proteomes" id="UP000177451"/>
    </source>
</evidence>
<feature type="chain" id="PRO_5009522050" evidence="1">
    <location>
        <begin position="22"/>
        <end position="170"/>
    </location>
</feature>
<dbReference type="EMBL" id="MFHH01000029">
    <property type="protein sequence ID" value="OGF64954.1"/>
    <property type="molecule type" value="Genomic_DNA"/>
</dbReference>
<dbReference type="AlphaFoldDB" id="A0A1F5VNH5"/>